<keyword evidence="1" id="KW-1133">Transmembrane helix</keyword>
<name>A0A162EU90_9BACI</name>
<dbReference type="EMBL" id="LTAO01000005">
    <property type="protein sequence ID" value="KYG33738.1"/>
    <property type="molecule type" value="Genomic_DNA"/>
</dbReference>
<feature type="transmembrane region" description="Helical" evidence="1">
    <location>
        <begin position="20"/>
        <end position="43"/>
    </location>
</feature>
<dbReference type="InterPro" id="IPR007165">
    <property type="entry name" value="Phage_holin_4_2"/>
</dbReference>
<dbReference type="Pfam" id="PF04020">
    <property type="entry name" value="Phage_holin_4_2"/>
    <property type="match status" value="1"/>
</dbReference>
<gene>
    <name evidence="2" type="ORF">AZF04_16080</name>
</gene>
<dbReference type="PANTHER" id="PTHR37309:SF1">
    <property type="entry name" value="SLR0284 PROTEIN"/>
    <property type="match status" value="1"/>
</dbReference>
<keyword evidence="1" id="KW-0812">Transmembrane</keyword>
<evidence type="ECO:0008006" key="4">
    <source>
        <dbReference type="Google" id="ProtNLM"/>
    </source>
</evidence>
<evidence type="ECO:0000313" key="3">
    <source>
        <dbReference type="Proteomes" id="UP000075806"/>
    </source>
</evidence>
<accession>A0A162EU90</accession>
<organism evidence="2 3">
    <name type="scientific">Alkalihalobacillus trypoxylicola</name>
    <dbReference type="NCBI Taxonomy" id="519424"/>
    <lineage>
        <taxon>Bacteria</taxon>
        <taxon>Bacillati</taxon>
        <taxon>Bacillota</taxon>
        <taxon>Bacilli</taxon>
        <taxon>Bacillales</taxon>
        <taxon>Bacillaceae</taxon>
        <taxon>Alkalihalobacillus</taxon>
    </lineage>
</organism>
<keyword evidence="1" id="KW-0472">Membrane</keyword>
<protein>
    <recommendedName>
        <fullName evidence="4">Phage holin family protein</fullName>
    </recommendedName>
</protein>
<dbReference type="AlphaFoldDB" id="A0A162EU90"/>
<dbReference type="RefSeq" id="WP_045485144.1">
    <property type="nucleotide sequence ID" value="NZ_LTAO01000005.1"/>
</dbReference>
<evidence type="ECO:0000313" key="2">
    <source>
        <dbReference type="EMBL" id="KYG33738.1"/>
    </source>
</evidence>
<feature type="transmembrane region" description="Helical" evidence="1">
    <location>
        <begin position="90"/>
        <end position="109"/>
    </location>
</feature>
<reference evidence="2" key="1">
    <citation type="submission" date="2016-02" db="EMBL/GenBank/DDBJ databases">
        <title>Genome sequence of Bacillus trypoxylicola KCTC 13244(T).</title>
        <authorList>
            <person name="Jeong H."/>
            <person name="Park S.-H."/>
            <person name="Choi S.-K."/>
        </authorList>
    </citation>
    <scope>NUCLEOTIDE SEQUENCE [LARGE SCALE GENOMIC DNA]</scope>
    <source>
        <strain evidence="2">KCTC 13244</strain>
    </source>
</reference>
<evidence type="ECO:0000256" key="1">
    <source>
        <dbReference type="SAM" id="Phobius"/>
    </source>
</evidence>
<dbReference type="STRING" id="519424.AZF04_16080"/>
<comment type="caution">
    <text evidence="2">The sequence shown here is derived from an EMBL/GenBank/DDBJ whole genome shotgun (WGS) entry which is preliminary data.</text>
</comment>
<sequence length="115" mass="12492">MIRWIVGLVLNAGLLLILDYLFEGFVISGFGTALMASLILSIINLIIKPILIFFTLPITIITLGLFLLVINGLTLFLTSLIIGDHFIIESFGLAIIASIIISIVQTLVIKPIKNG</sequence>
<dbReference type="PANTHER" id="PTHR37309">
    <property type="entry name" value="SLR0284 PROTEIN"/>
    <property type="match status" value="1"/>
</dbReference>
<proteinExistence type="predicted"/>
<dbReference type="Proteomes" id="UP000075806">
    <property type="component" value="Unassembled WGS sequence"/>
</dbReference>
<keyword evidence="3" id="KW-1185">Reference proteome</keyword>